<dbReference type="RefSeq" id="WP_103682829.1">
    <property type="nucleotide sequence ID" value="NZ_PQGG01000007.1"/>
</dbReference>
<dbReference type="EMBL" id="PQGG01000007">
    <property type="protein sequence ID" value="POP54067.1"/>
    <property type="molecule type" value="Genomic_DNA"/>
</dbReference>
<sequence length="102" mass="11155">MSLFIGLLQVLISPSLGDSLSFCMPKKKVSKEKRHPAAASMTKNAIDTFRASQVTAREKLAFGSNSFPLNPLLAPVLSAAEGIGGRREYFGKNCRNRKMKIL</sequence>
<comment type="caution">
    <text evidence="1">The sequence shown here is derived from an EMBL/GenBank/DDBJ whole genome shotgun (WGS) entry which is preliminary data.</text>
</comment>
<protein>
    <submittedName>
        <fullName evidence="1">Uncharacterized protein</fullName>
    </submittedName>
</protein>
<proteinExistence type="predicted"/>
<gene>
    <name evidence="1" type="ORF">C0068_02030</name>
</gene>
<name>A0A2S4HJA2_9GAMM</name>
<reference evidence="1" key="1">
    <citation type="submission" date="2018-01" db="EMBL/GenBank/DDBJ databases">
        <authorList>
            <person name="Yu X.-D."/>
        </authorList>
    </citation>
    <scope>NUCLEOTIDE SEQUENCE</scope>
    <source>
        <strain evidence="1">ZX-21</strain>
    </source>
</reference>
<accession>A0A2S4HJA2</accession>
<organism evidence="1 2">
    <name type="scientific">Zhongshania marina</name>
    <dbReference type="NCBI Taxonomy" id="2304603"/>
    <lineage>
        <taxon>Bacteria</taxon>
        <taxon>Pseudomonadati</taxon>
        <taxon>Pseudomonadota</taxon>
        <taxon>Gammaproteobacteria</taxon>
        <taxon>Cellvibrionales</taxon>
        <taxon>Spongiibacteraceae</taxon>
        <taxon>Zhongshania</taxon>
    </lineage>
</organism>
<evidence type="ECO:0000313" key="1">
    <source>
        <dbReference type="EMBL" id="POP54067.1"/>
    </source>
</evidence>
<dbReference type="Proteomes" id="UP000237222">
    <property type="component" value="Unassembled WGS sequence"/>
</dbReference>
<dbReference type="AlphaFoldDB" id="A0A2S4HJA2"/>
<dbReference type="OrthoDB" id="9993208at2"/>
<evidence type="ECO:0000313" key="2">
    <source>
        <dbReference type="Proteomes" id="UP000237222"/>
    </source>
</evidence>